<dbReference type="InterPro" id="IPR001509">
    <property type="entry name" value="Epimerase_deHydtase"/>
</dbReference>
<evidence type="ECO:0000259" key="1">
    <source>
        <dbReference type="Pfam" id="PF01370"/>
    </source>
</evidence>
<feature type="domain" description="NAD-dependent epimerase/dehydratase" evidence="1">
    <location>
        <begin position="5"/>
        <end position="230"/>
    </location>
</feature>
<comment type="caution">
    <text evidence="2">The sequence shown here is derived from an EMBL/GenBank/DDBJ whole genome shotgun (WGS) entry which is preliminary data.</text>
</comment>
<accession>A0A077ME72</accession>
<dbReference type="AlphaFoldDB" id="A0A077ME72"/>
<protein>
    <recommendedName>
        <fullName evidence="1">NAD-dependent epimerase/dehydratase domain-containing protein</fullName>
    </recommendedName>
</protein>
<dbReference type="OrthoDB" id="9795501at2"/>
<keyword evidence="3" id="KW-1185">Reference proteome</keyword>
<dbReference type="InterPro" id="IPR050177">
    <property type="entry name" value="Lipid_A_modif_metabolic_enz"/>
</dbReference>
<dbReference type="InterPro" id="IPR036291">
    <property type="entry name" value="NAD(P)-bd_dom_sf"/>
</dbReference>
<organism evidence="2 3">
    <name type="scientific">Nostocoides jenkinsii Ben 74</name>
    <dbReference type="NCBI Taxonomy" id="1193518"/>
    <lineage>
        <taxon>Bacteria</taxon>
        <taxon>Bacillati</taxon>
        <taxon>Actinomycetota</taxon>
        <taxon>Actinomycetes</taxon>
        <taxon>Micrococcales</taxon>
        <taxon>Intrasporangiaceae</taxon>
        <taxon>Nostocoides</taxon>
    </lineage>
</organism>
<dbReference type="PANTHER" id="PTHR43245">
    <property type="entry name" value="BIFUNCTIONAL POLYMYXIN RESISTANCE PROTEIN ARNA"/>
    <property type="match status" value="1"/>
</dbReference>
<reference evidence="2 3" key="1">
    <citation type="journal article" date="2013" name="ISME J.">
        <title>A metabolic model for members of the genus Tetrasphaera involved in enhanced biological phosphorus removal.</title>
        <authorList>
            <person name="Kristiansen R."/>
            <person name="Nguyen H.T.T."/>
            <person name="Saunders A.M."/>
            <person name="Nielsen J.L."/>
            <person name="Wimmer R."/>
            <person name="Le V.Q."/>
            <person name="McIlroy S.J."/>
            <person name="Petrovski S."/>
            <person name="Seviour R.J."/>
            <person name="Calteau A."/>
            <person name="Nielsen K.L."/>
            <person name="Nielsen P.H."/>
        </authorList>
    </citation>
    <scope>NUCLEOTIDE SEQUENCE [LARGE SCALE GENOMIC DNA]</scope>
    <source>
        <strain evidence="2 3">Ben 74</strain>
    </source>
</reference>
<dbReference type="Gene3D" id="3.40.50.720">
    <property type="entry name" value="NAD(P)-binding Rossmann-like Domain"/>
    <property type="match status" value="1"/>
</dbReference>
<dbReference type="Proteomes" id="UP000035720">
    <property type="component" value="Unassembled WGS sequence"/>
</dbReference>
<dbReference type="PANTHER" id="PTHR43245:SF52">
    <property type="entry name" value="NAD-DEPENDENT EPIMERASE_DEHYDRATASE"/>
    <property type="match status" value="1"/>
</dbReference>
<dbReference type="RefSeq" id="WP_048546753.1">
    <property type="nucleotide sequence ID" value="NZ_HF571038.1"/>
</dbReference>
<dbReference type="STRING" id="1193518.BN13_660015"/>
<dbReference type="EMBL" id="CAJC01000179">
    <property type="protein sequence ID" value="CCI54260.1"/>
    <property type="molecule type" value="Genomic_DNA"/>
</dbReference>
<gene>
    <name evidence="2" type="ORF">BN13_660015</name>
</gene>
<sequence>MPDVVLLTGVSRHLGGVFARLLSADPSIGRIIGVDVVPPPHPLGRAEFIRADIRSPMISKVITGADVDTIVHMSVIATPMHVGGRSTQKEINVIGSMQLLAACQRAPSVRKLVVKSTAGVYGSSYRDPAMFREDMAAKRLPASGFGKDSVEVEGYVRGFARRRPDVEISMLRFANVIGPRVRTAMTDYFTLPLVPLPLGYGARLQFVHEDDVAGALAAATRAPAVGTVNVAGSGVITIGQAVALTGRAFLAVPPGTVHAMSAAYRRAGLIDFSPDQLDFLIHGRGLDLAAMDTRLGFTPKFTTRAAFEDFVRGAGTRPIDRAQERLLDLGAAADRMVRAATTRIPRRAGLTSAGALR</sequence>
<dbReference type="SUPFAM" id="SSF51735">
    <property type="entry name" value="NAD(P)-binding Rossmann-fold domains"/>
    <property type="match status" value="1"/>
</dbReference>
<name>A0A077ME72_9MICO</name>
<proteinExistence type="predicted"/>
<evidence type="ECO:0000313" key="3">
    <source>
        <dbReference type="Proteomes" id="UP000035720"/>
    </source>
</evidence>
<dbReference type="Pfam" id="PF01370">
    <property type="entry name" value="Epimerase"/>
    <property type="match status" value="1"/>
</dbReference>
<evidence type="ECO:0000313" key="2">
    <source>
        <dbReference type="EMBL" id="CCI54260.1"/>
    </source>
</evidence>